<dbReference type="AlphaFoldDB" id="A0A417YQ93"/>
<organism evidence="2 3">
    <name type="scientific">Neobacillus notoginsengisoli</name>
    <dbReference type="NCBI Taxonomy" id="1578198"/>
    <lineage>
        <taxon>Bacteria</taxon>
        <taxon>Bacillati</taxon>
        <taxon>Bacillota</taxon>
        <taxon>Bacilli</taxon>
        <taxon>Bacillales</taxon>
        <taxon>Bacillaceae</taxon>
        <taxon>Neobacillus</taxon>
    </lineage>
</organism>
<proteinExistence type="predicted"/>
<dbReference type="Proteomes" id="UP000284416">
    <property type="component" value="Unassembled WGS sequence"/>
</dbReference>
<protein>
    <recommendedName>
        <fullName evidence="1">Restriction endonuclease type IV Mrr domain-containing protein</fullName>
    </recommendedName>
</protein>
<keyword evidence="3" id="KW-1185">Reference proteome</keyword>
<dbReference type="GO" id="GO:0003677">
    <property type="term" value="F:DNA binding"/>
    <property type="evidence" value="ECO:0007669"/>
    <property type="project" value="InterPro"/>
</dbReference>
<dbReference type="InterPro" id="IPR011335">
    <property type="entry name" value="Restrct_endonuc-II-like"/>
</dbReference>
<dbReference type="SUPFAM" id="SSF52980">
    <property type="entry name" value="Restriction endonuclease-like"/>
    <property type="match status" value="1"/>
</dbReference>
<accession>A0A417YQ93</accession>
<dbReference type="Gene3D" id="3.40.1350.10">
    <property type="match status" value="1"/>
</dbReference>
<dbReference type="EMBL" id="QWEG01000012">
    <property type="protein sequence ID" value="RHW36020.1"/>
    <property type="molecule type" value="Genomic_DNA"/>
</dbReference>
<evidence type="ECO:0000259" key="1">
    <source>
        <dbReference type="Pfam" id="PF04471"/>
    </source>
</evidence>
<dbReference type="GO" id="GO:0004519">
    <property type="term" value="F:endonuclease activity"/>
    <property type="evidence" value="ECO:0007669"/>
    <property type="project" value="InterPro"/>
</dbReference>
<dbReference type="Pfam" id="PF04471">
    <property type="entry name" value="Mrr_cat"/>
    <property type="match status" value="1"/>
</dbReference>
<evidence type="ECO:0000313" key="3">
    <source>
        <dbReference type="Proteomes" id="UP000284416"/>
    </source>
</evidence>
<reference evidence="2 3" key="1">
    <citation type="journal article" date="2017" name="Int. J. Syst. Evol. Microbiol.">
        <title>Bacillus notoginsengisoli sp. nov., a novel bacterium isolated from the rhizosphere of Panax notoginseng.</title>
        <authorList>
            <person name="Zhang M.Y."/>
            <person name="Cheng J."/>
            <person name="Cai Y."/>
            <person name="Zhang T.Y."/>
            <person name="Wu Y.Y."/>
            <person name="Manikprabhu D."/>
            <person name="Li W.J."/>
            <person name="Zhang Y.X."/>
        </authorList>
    </citation>
    <scope>NUCLEOTIDE SEQUENCE [LARGE SCALE GENOMIC DNA]</scope>
    <source>
        <strain evidence="2 3">JCM 30743</strain>
    </source>
</reference>
<sequence length="38" mass="4229">MQMTSKTADYGADLILQKDSKKIVIQAKRYNSNVGIKA</sequence>
<dbReference type="GO" id="GO:0009307">
    <property type="term" value="P:DNA restriction-modification system"/>
    <property type="evidence" value="ECO:0007669"/>
    <property type="project" value="InterPro"/>
</dbReference>
<evidence type="ECO:0000313" key="2">
    <source>
        <dbReference type="EMBL" id="RHW36020.1"/>
    </source>
</evidence>
<feature type="domain" description="Restriction endonuclease type IV Mrr" evidence="1">
    <location>
        <begin position="2"/>
        <end position="37"/>
    </location>
</feature>
<dbReference type="InterPro" id="IPR007560">
    <property type="entry name" value="Restrct_endonuc_IV_Mrr"/>
</dbReference>
<gene>
    <name evidence="2" type="ORF">D1B31_18200</name>
</gene>
<comment type="caution">
    <text evidence="2">The sequence shown here is derived from an EMBL/GenBank/DDBJ whole genome shotgun (WGS) entry which is preliminary data.</text>
</comment>
<dbReference type="InterPro" id="IPR011856">
    <property type="entry name" value="tRNA_endonuc-like_dom_sf"/>
</dbReference>
<name>A0A417YQ93_9BACI</name>